<dbReference type="CDD" id="cd00093">
    <property type="entry name" value="HTH_XRE"/>
    <property type="match status" value="1"/>
</dbReference>
<gene>
    <name evidence="2" type="ORF">FO508_01335</name>
</gene>
<name>A0AAE3WJ07_BACPU</name>
<accession>A0AAE3WJ07</accession>
<dbReference type="SMART" id="SM00530">
    <property type="entry name" value="HTH_XRE"/>
    <property type="match status" value="1"/>
</dbReference>
<dbReference type="RefSeq" id="WP_106030324.1">
    <property type="nucleotide sequence ID" value="NZ_CP187658.1"/>
</dbReference>
<dbReference type="Gene3D" id="1.10.260.40">
    <property type="entry name" value="lambda repressor-like DNA-binding domains"/>
    <property type="match status" value="1"/>
</dbReference>
<sequence>MNKANSRHLLTAVRKKEGSQTLVAKKLGISRQYLSAMETGERNPGVKMMVKIAKHFDEKAEKLFPDLFFEDDCHKTRQKSNTA</sequence>
<comment type="caution">
    <text evidence="2">The sequence shown here is derived from an EMBL/GenBank/DDBJ whole genome shotgun (WGS) entry which is preliminary data.</text>
</comment>
<organism evidence="2 3">
    <name type="scientific">Bacillus pumilus</name>
    <name type="common">Bacillus mesentericus</name>
    <dbReference type="NCBI Taxonomy" id="1408"/>
    <lineage>
        <taxon>Bacteria</taxon>
        <taxon>Bacillati</taxon>
        <taxon>Bacillota</taxon>
        <taxon>Bacilli</taxon>
        <taxon>Bacillales</taxon>
        <taxon>Bacillaceae</taxon>
        <taxon>Bacillus</taxon>
    </lineage>
</organism>
<dbReference type="Proteomes" id="UP001182042">
    <property type="component" value="Unassembled WGS sequence"/>
</dbReference>
<dbReference type="Pfam" id="PF01381">
    <property type="entry name" value="HTH_3"/>
    <property type="match status" value="1"/>
</dbReference>
<reference evidence="2" key="1">
    <citation type="submission" date="2019-07" db="EMBL/GenBank/DDBJ databases">
        <title>Phylogenomic Reclassification of ATCC Bacillus Strains and Various Taxa within the Genus Bacillus.</title>
        <authorList>
            <person name="Riojas M.A."/>
            <person name="Frank A.M."/>
            <person name="Fenn S.L."/>
            <person name="King S."/>
            <person name="Brower S."/>
            <person name="Hazbon M.H."/>
        </authorList>
    </citation>
    <scope>NUCLEOTIDE SEQUENCE</scope>
    <source>
        <strain evidence="2">ATCC 27142</strain>
    </source>
</reference>
<evidence type="ECO:0000313" key="2">
    <source>
        <dbReference type="EMBL" id="MDR4248990.1"/>
    </source>
</evidence>
<dbReference type="InterPro" id="IPR001387">
    <property type="entry name" value="Cro/C1-type_HTH"/>
</dbReference>
<protein>
    <submittedName>
        <fullName evidence="2">Helix-turn-helix transcriptional regulator</fullName>
    </submittedName>
</protein>
<feature type="domain" description="HTH cro/C1-type" evidence="1">
    <location>
        <begin position="10"/>
        <end position="63"/>
    </location>
</feature>
<evidence type="ECO:0000259" key="1">
    <source>
        <dbReference type="PROSITE" id="PS50943"/>
    </source>
</evidence>
<dbReference type="PROSITE" id="PS50943">
    <property type="entry name" value="HTH_CROC1"/>
    <property type="match status" value="1"/>
</dbReference>
<dbReference type="EMBL" id="VKQA01000001">
    <property type="protein sequence ID" value="MDR4248990.1"/>
    <property type="molecule type" value="Genomic_DNA"/>
</dbReference>
<dbReference type="SUPFAM" id="SSF47413">
    <property type="entry name" value="lambda repressor-like DNA-binding domains"/>
    <property type="match status" value="1"/>
</dbReference>
<dbReference type="InterPro" id="IPR010982">
    <property type="entry name" value="Lambda_DNA-bd_dom_sf"/>
</dbReference>
<dbReference type="GO" id="GO:0003677">
    <property type="term" value="F:DNA binding"/>
    <property type="evidence" value="ECO:0007669"/>
    <property type="project" value="InterPro"/>
</dbReference>
<dbReference type="AlphaFoldDB" id="A0AAE3WJ07"/>
<proteinExistence type="predicted"/>
<evidence type="ECO:0000313" key="3">
    <source>
        <dbReference type="Proteomes" id="UP001182042"/>
    </source>
</evidence>